<proteinExistence type="inferred from homology"/>
<dbReference type="Pfam" id="PF01740">
    <property type="entry name" value="STAS"/>
    <property type="match status" value="2"/>
</dbReference>
<dbReference type="AlphaFoldDB" id="A0A8G1UJM6"/>
<evidence type="ECO:0000256" key="2">
    <source>
        <dbReference type="RuleBase" id="RU003749"/>
    </source>
</evidence>
<dbReference type="Gene3D" id="3.30.750.24">
    <property type="entry name" value="STAS domain"/>
    <property type="match status" value="2"/>
</dbReference>
<dbReference type="OrthoDB" id="9793697at2"/>
<name>A0A8G1UJM6_9ACTN</name>
<dbReference type="InterPro" id="IPR003658">
    <property type="entry name" value="Anti-sigma_ant"/>
</dbReference>
<evidence type="ECO:0000313" key="4">
    <source>
        <dbReference type="EMBL" id="ROR45075.1"/>
    </source>
</evidence>
<evidence type="ECO:0000256" key="1">
    <source>
        <dbReference type="ARBA" id="ARBA00009013"/>
    </source>
</evidence>
<organism evidence="4 5">
    <name type="scientific">Kitasatospora cineracea</name>
    <dbReference type="NCBI Taxonomy" id="88074"/>
    <lineage>
        <taxon>Bacteria</taxon>
        <taxon>Bacillati</taxon>
        <taxon>Actinomycetota</taxon>
        <taxon>Actinomycetes</taxon>
        <taxon>Kitasatosporales</taxon>
        <taxon>Streptomycetaceae</taxon>
        <taxon>Kitasatospora</taxon>
    </lineage>
</organism>
<feature type="domain" description="STAS" evidence="3">
    <location>
        <begin position="160"/>
        <end position="265"/>
    </location>
</feature>
<dbReference type="PANTHER" id="PTHR33495">
    <property type="entry name" value="ANTI-SIGMA FACTOR ANTAGONIST TM_1081-RELATED-RELATED"/>
    <property type="match status" value="1"/>
</dbReference>
<accession>A0A8G1UJM6</accession>
<gene>
    <name evidence="4" type="ORF">EDD39_3287</name>
</gene>
<feature type="domain" description="STAS" evidence="3">
    <location>
        <begin position="24"/>
        <end position="121"/>
    </location>
</feature>
<protein>
    <recommendedName>
        <fullName evidence="2">Anti-sigma factor antagonist</fullName>
    </recommendedName>
</protein>
<dbReference type="PROSITE" id="PS50801">
    <property type="entry name" value="STAS"/>
    <property type="match status" value="2"/>
</dbReference>
<dbReference type="RefSeq" id="WP_123556785.1">
    <property type="nucleotide sequence ID" value="NZ_RJVJ01000001.1"/>
</dbReference>
<sequence>METITTSCGDLTVSCQHVSAAATVVTVVGELDVYTCPTLRATLTDVVDRGHVRLVVDLTRCEAIDSTGLGVLVGALKRTRARGGTVVCVTSDPRLMESFRITGLIRVFAFYDSVARAEEELPRQVAAVGAAPAARPGPAVRPAGGAAAPRHPEVCAGLELSEAAEQEGSSARIALSGCFCQRTAQNLRRRIHDLAGQGRTRLVVGLDGVGHLDGAGLGALVGGLKLLRGEGGTLVLAVTEPRLLKVLRTTGLVKVFEIDATVSEAPRPQARAA</sequence>
<evidence type="ECO:0000313" key="5">
    <source>
        <dbReference type="Proteomes" id="UP000267408"/>
    </source>
</evidence>
<dbReference type="NCBIfam" id="TIGR00377">
    <property type="entry name" value="ant_ant_sig"/>
    <property type="match status" value="1"/>
</dbReference>
<dbReference type="CDD" id="cd07043">
    <property type="entry name" value="STAS_anti-anti-sigma_factors"/>
    <property type="match status" value="2"/>
</dbReference>
<comment type="similarity">
    <text evidence="1 2">Belongs to the anti-sigma-factor antagonist family.</text>
</comment>
<dbReference type="GO" id="GO:0043856">
    <property type="term" value="F:anti-sigma factor antagonist activity"/>
    <property type="evidence" value="ECO:0007669"/>
    <property type="project" value="InterPro"/>
</dbReference>
<dbReference type="EMBL" id="RJVJ01000001">
    <property type="protein sequence ID" value="ROR45075.1"/>
    <property type="molecule type" value="Genomic_DNA"/>
</dbReference>
<dbReference type="InterPro" id="IPR036513">
    <property type="entry name" value="STAS_dom_sf"/>
</dbReference>
<comment type="caution">
    <text evidence="4">The sequence shown here is derived from an EMBL/GenBank/DDBJ whole genome shotgun (WGS) entry which is preliminary data.</text>
</comment>
<reference evidence="4 5" key="1">
    <citation type="submission" date="2018-11" db="EMBL/GenBank/DDBJ databases">
        <title>Sequencing the genomes of 1000 actinobacteria strains.</title>
        <authorList>
            <person name="Klenk H.-P."/>
        </authorList>
    </citation>
    <scope>NUCLEOTIDE SEQUENCE [LARGE SCALE GENOMIC DNA]</scope>
    <source>
        <strain evidence="4 5">DSM 44780</strain>
    </source>
</reference>
<dbReference type="PANTHER" id="PTHR33495:SF2">
    <property type="entry name" value="ANTI-SIGMA FACTOR ANTAGONIST TM_1081-RELATED"/>
    <property type="match status" value="1"/>
</dbReference>
<dbReference type="InterPro" id="IPR002645">
    <property type="entry name" value="STAS_dom"/>
</dbReference>
<dbReference type="Proteomes" id="UP000267408">
    <property type="component" value="Unassembled WGS sequence"/>
</dbReference>
<dbReference type="SUPFAM" id="SSF52091">
    <property type="entry name" value="SpoIIaa-like"/>
    <property type="match status" value="2"/>
</dbReference>
<evidence type="ECO:0000259" key="3">
    <source>
        <dbReference type="PROSITE" id="PS50801"/>
    </source>
</evidence>